<dbReference type="PANTHER" id="PTHR46268:SF6">
    <property type="entry name" value="UNIVERSAL STRESS PROTEIN UP12"/>
    <property type="match status" value="1"/>
</dbReference>
<evidence type="ECO:0000313" key="3">
    <source>
        <dbReference type="EMBL" id="GGN46375.1"/>
    </source>
</evidence>
<reference evidence="4" key="1">
    <citation type="journal article" date="2019" name="Int. J. Syst. Evol. Microbiol.">
        <title>The Global Catalogue of Microorganisms (GCM) 10K type strain sequencing project: providing services to taxonomists for standard genome sequencing and annotation.</title>
        <authorList>
            <consortium name="The Broad Institute Genomics Platform"/>
            <consortium name="The Broad Institute Genome Sequencing Center for Infectious Disease"/>
            <person name="Wu L."/>
            <person name="Ma J."/>
        </authorList>
    </citation>
    <scope>NUCLEOTIDE SEQUENCE [LARGE SCALE GENOMIC DNA]</scope>
    <source>
        <strain evidence="4">CGMCC 1.6784</strain>
    </source>
</reference>
<organism evidence="3 4">
    <name type="scientific">Novosphingobium indicum</name>
    <dbReference type="NCBI Taxonomy" id="462949"/>
    <lineage>
        <taxon>Bacteria</taxon>
        <taxon>Pseudomonadati</taxon>
        <taxon>Pseudomonadota</taxon>
        <taxon>Alphaproteobacteria</taxon>
        <taxon>Sphingomonadales</taxon>
        <taxon>Sphingomonadaceae</taxon>
        <taxon>Novosphingobium</taxon>
    </lineage>
</organism>
<dbReference type="PANTHER" id="PTHR46268">
    <property type="entry name" value="STRESS RESPONSE PROTEIN NHAX"/>
    <property type="match status" value="1"/>
</dbReference>
<dbReference type="SUPFAM" id="SSF52402">
    <property type="entry name" value="Adenine nucleotide alpha hydrolases-like"/>
    <property type="match status" value="1"/>
</dbReference>
<feature type="domain" description="UspA" evidence="2">
    <location>
        <begin position="1"/>
        <end position="141"/>
    </location>
</feature>
<proteinExistence type="inferred from homology"/>
<dbReference type="CDD" id="cd00293">
    <property type="entry name" value="USP-like"/>
    <property type="match status" value="1"/>
</dbReference>
<keyword evidence="4" id="KW-1185">Reference proteome</keyword>
<comment type="caution">
    <text evidence="3">The sequence shown here is derived from an EMBL/GenBank/DDBJ whole genome shotgun (WGS) entry which is preliminary data.</text>
</comment>
<dbReference type="InterPro" id="IPR006015">
    <property type="entry name" value="Universal_stress_UspA"/>
</dbReference>
<dbReference type="InterPro" id="IPR014729">
    <property type="entry name" value="Rossmann-like_a/b/a_fold"/>
</dbReference>
<name>A0ABQ2JH49_9SPHN</name>
<evidence type="ECO:0000259" key="2">
    <source>
        <dbReference type="Pfam" id="PF00582"/>
    </source>
</evidence>
<accession>A0ABQ2JH49</accession>
<gene>
    <name evidence="3" type="ORF">GCM10011349_13460</name>
</gene>
<evidence type="ECO:0000313" key="4">
    <source>
        <dbReference type="Proteomes" id="UP000605099"/>
    </source>
</evidence>
<comment type="similarity">
    <text evidence="1">Belongs to the universal stress protein A family.</text>
</comment>
<evidence type="ECO:0000256" key="1">
    <source>
        <dbReference type="ARBA" id="ARBA00008791"/>
    </source>
</evidence>
<protein>
    <submittedName>
        <fullName evidence="3">Universal stress protein A</fullName>
    </submittedName>
</protein>
<dbReference type="RefSeq" id="WP_188818892.1">
    <property type="nucleotide sequence ID" value="NZ_BMLK01000005.1"/>
</dbReference>
<dbReference type="Proteomes" id="UP000605099">
    <property type="component" value="Unassembled WGS sequence"/>
</dbReference>
<sequence length="142" mass="15473">MYQKILVAYDGLKFSRTALRHGSDLASLCKSELHLLGIIATTGSSGLAEAYGEIDVWGMEREELEQALDMAALESGRQGMKAITLIRQGDPGREIIAYAHEIHADLVVLGHSEKGMIERWFDGSVGGDLLRHLPGNLLIAKS</sequence>
<dbReference type="Gene3D" id="3.40.50.620">
    <property type="entry name" value="HUPs"/>
    <property type="match status" value="1"/>
</dbReference>
<dbReference type="InterPro" id="IPR006016">
    <property type="entry name" value="UspA"/>
</dbReference>
<dbReference type="PRINTS" id="PR01438">
    <property type="entry name" value="UNVRSLSTRESS"/>
</dbReference>
<dbReference type="Pfam" id="PF00582">
    <property type="entry name" value="Usp"/>
    <property type="match status" value="1"/>
</dbReference>
<dbReference type="EMBL" id="BMLK01000005">
    <property type="protein sequence ID" value="GGN46375.1"/>
    <property type="molecule type" value="Genomic_DNA"/>
</dbReference>